<feature type="domain" description="DinB-like" evidence="1">
    <location>
        <begin position="9"/>
        <end position="144"/>
    </location>
</feature>
<dbReference type="Pfam" id="PF12867">
    <property type="entry name" value="DinB_2"/>
    <property type="match status" value="1"/>
</dbReference>
<name>A0ABX8V8W2_9FLAO</name>
<dbReference type="Proteomes" id="UP000825381">
    <property type="component" value="Chromosome"/>
</dbReference>
<dbReference type="InterPro" id="IPR024775">
    <property type="entry name" value="DinB-like"/>
</dbReference>
<keyword evidence="3" id="KW-1185">Reference proteome</keyword>
<protein>
    <submittedName>
        <fullName evidence="2">DinB family protein</fullName>
    </submittedName>
</protein>
<evidence type="ECO:0000313" key="3">
    <source>
        <dbReference type="Proteomes" id="UP000825381"/>
    </source>
</evidence>
<dbReference type="SUPFAM" id="SSF109854">
    <property type="entry name" value="DinB/YfiT-like putative metalloenzymes"/>
    <property type="match status" value="1"/>
</dbReference>
<dbReference type="RefSeq" id="WP_220641295.1">
    <property type="nucleotide sequence ID" value="NZ_CP080429.1"/>
</dbReference>
<evidence type="ECO:0000259" key="1">
    <source>
        <dbReference type="Pfam" id="PF12867"/>
    </source>
</evidence>
<dbReference type="EMBL" id="CP080429">
    <property type="protein sequence ID" value="QYJ68957.1"/>
    <property type="molecule type" value="Genomic_DNA"/>
</dbReference>
<reference evidence="2 3" key="1">
    <citation type="submission" date="2021-07" db="EMBL/GenBank/DDBJ databases">
        <title>Flavobacterium WSW3-B6 sp.nov, isolated from seaweed.</title>
        <authorList>
            <person name="Muhammad N."/>
            <person name="Ho H."/>
            <person name="Lee Y.-J."/>
            <person name="Nguyen T."/>
            <person name="Ho J."/>
            <person name="Kim S.-G."/>
        </authorList>
    </citation>
    <scope>NUCLEOTIDE SEQUENCE [LARGE SCALE GENOMIC DNA]</scope>
    <source>
        <strain evidence="2 3">WSW3-B6</strain>
    </source>
</reference>
<dbReference type="InterPro" id="IPR034660">
    <property type="entry name" value="DinB/YfiT-like"/>
</dbReference>
<dbReference type="Gene3D" id="1.20.120.450">
    <property type="entry name" value="dinb family like domain"/>
    <property type="match status" value="1"/>
</dbReference>
<evidence type="ECO:0000313" key="2">
    <source>
        <dbReference type="EMBL" id="QYJ68957.1"/>
    </source>
</evidence>
<gene>
    <name evidence="2" type="ORF">K1I41_03470</name>
</gene>
<sequence>MENTFTITRNSRKLLLAFLESHSVNQLNKIPKGFNNNIFWNIAHIVVTQQRIVYSLSGLPMQINEAMADRYKIGTKPEYDATADEVAELKTLLISTIDKTEEDFKNNIFVHYKEYPTSVGYTLRNAKDGMEFNNYHEGIHLGAILALRKLV</sequence>
<accession>A0ABX8V8W2</accession>
<organism evidence="2 3">
    <name type="scientific">Flavobacterium litorale</name>
    <dbReference type="NCBI Taxonomy" id="2856519"/>
    <lineage>
        <taxon>Bacteria</taxon>
        <taxon>Pseudomonadati</taxon>
        <taxon>Bacteroidota</taxon>
        <taxon>Flavobacteriia</taxon>
        <taxon>Flavobacteriales</taxon>
        <taxon>Flavobacteriaceae</taxon>
        <taxon>Flavobacterium</taxon>
    </lineage>
</organism>
<proteinExistence type="predicted"/>